<proteinExistence type="predicted"/>
<feature type="region of interest" description="Disordered" evidence="1">
    <location>
        <begin position="89"/>
        <end position="134"/>
    </location>
</feature>
<dbReference type="Proteomes" id="UP001055439">
    <property type="component" value="Chromosome 1"/>
</dbReference>
<name>A0A9E7JD01_9LILI</name>
<sequence length="591" mass="64382">MKESDVDEARSLGISPSRSLLANSNLCSFGSFPSPPGMVPLSLLFCTLTRTSELHVEKPTGIGPEKALLKRMSLVRLWPSHRLAGISPESEFDDTSSHCNGEPRPRLVGRGPVSELFQSSSTSNRGKSPMPGGTGPCSLLHMRLRSCRFVSWANSGGIGPETLLSDTSSITNADMLPISFGMSPSKLFLYKNKVVSRCSRPSSGGMAPSRSPTAKSRYSRLDRLPNSAGMLPSSSLYPIMSFSNEESSPSSTGILPDAGIDPWKKLPRKSTTSRDVALERSSGSGPTKLLADAFTIVNAWDEPRPVGNRPTKAFTLTSNSSSDERPDSEPGREEEKALQQSLRLLRWRRRRMSSAIRPLRLRCERSNLSTKPKEPQATPVQLQCVEPAASAGAFQSRRAFSGSTRPDLIASRAEISSSAAPAPLVLAMQEKNAKKKKKEKEKKRNLSGCILVFSSSSSSSLAVSHFLGLPPATNTDEEDEEPEEKLVRSRVLQQLMNRVKRLQPLDTLKETWINGEHTPTSNLCPYRRSKATQPFGSALLSGEPSSESCVSDQPNPNIISTLRQKGHPAKDDEQFSMEDGMGISPCYVVLP</sequence>
<protein>
    <submittedName>
        <fullName evidence="2">Uncharacterized protein</fullName>
    </submittedName>
</protein>
<organism evidence="2 3">
    <name type="scientific">Musa troglodytarum</name>
    <name type="common">fe'i banana</name>
    <dbReference type="NCBI Taxonomy" id="320322"/>
    <lineage>
        <taxon>Eukaryota</taxon>
        <taxon>Viridiplantae</taxon>
        <taxon>Streptophyta</taxon>
        <taxon>Embryophyta</taxon>
        <taxon>Tracheophyta</taxon>
        <taxon>Spermatophyta</taxon>
        <taxon>Magnoliopsida</taxon>
        <taxon>Liliopsida</taxon>
        <taxon>Zingiberales</taxon>
        <taxon>Musaceae</taxon>
        <taxon>Musa</taxon>
    </lineage>
</organism>
<reference evidence="2" key="1">
    <citation type="submission" date="2022-05" db="EMBL/GenBank/DDBJ databases">
        <title>The Musa troglodytarum L. genome provides insights into the mechanism of non-climacteric behaviour and enrichment of carotenoids.</title>
        <authorList>
            <person name="Wang J."/>
        </authorList>
    </citation>
    <scope>NUCLEOTIDE SEQUENCE</scope>
    <source>
        <tissue evidence="2">Leaf</tissue>
    </source>
</reference>
<feature type="compositionally biased region" description="Polar residues" evidence="1">
    <location>
        <begin position="116"/>
        <end position="126"/>
    </location>
</feature>
<evidence type="ECO:0000313" key="2">
    <source>
        <dbReference type="EMBL" id="URD76484.1"/>
    </source>
</evidence>
<dbReference type="EMBL" id="CP097502">
    <property type="protein sequence ID" value="URD76484.1"/>
    <property type="molecule type" value="Genomic_DNA"/>
</dbReference>
<evidence type="ECO:0000313" key="3">
    <source>
        <dbReference type="Proteomes" id="UP001055439"/>
    </source>
</evidence>
<dbReference type="OrthoDB" id="10654219at2759"/>
<dbReference type="AlphaFoldDB" id="A0A9E7JD01"/>
<feature type="region of interest" description="Disordered" evidence="1">
    <location>
        <begin position="247"/>
        <end position="284"/>
    </location>
</feature>
<evidence type="ECO:0000256" key="1">
    <source>
        <dbReference type="SAM" id="MobiDB-lite"/>
    </source>
</evidence>
<gene>
    <name evidence="2" type="ORF">MUK42_36174</name>
</gene>
<feature type="compositionally biased region" description="Basic and acidic residues" evidence="1">
    <location>
        <begin position="322"/>
        <end position="337"/>
    </location>
</feature>
<feature type="region of interest" description="Disordered" evidence="1">
    <location>
        <begin position="199"/>
        <end position="218"/>
    </location>
</feature>
<accession>A0A9E7JD01</accession>
<keyword evidence="3" id="KW-1185">Reference proteome</keyword>
<feature type="region of interest" description="Disordered" evidence="1">
    <location>
        <begin position="301"/>
        <end position="337"/>
    </location>
</feature>